<reference evidence="2" key="1">
    <citation type="submission" date="2022-11" db="UniProtKB">
        <authorList>
            <consortium name="WormBaseParasite"/>
        </authorList>
    </citation>
    <scope>IDENTIFICATION</scope>
</reference>
<sequence>MVNHMQSATIAFLLLIVTIGAGQLLKSQLSTTRQGAVFAGLLGSKVFLLGLTAISNFQMANNGTNTKAGLVEVIFALFVGMVAAGMIHRVAITLTLLFSGIILYMLNLISQQRYGMIAGTKGFTQAQTKQKK</sequence>
<dbReference type="WBParaSite" id="JU765_v2.g14648.t1">
    <property type="protein sequence ID" value="JU765_v2.g14648.t1"/>
    <property type="gene ID" value="JU765_v2.g14648"/>
</dbReference>
<proteinExistence type="predicted"/>
<evidence type="ECO:0000313" key="1">
    <source>
        <dbReference type="Proteomes" id="UP000887576"/>
    </source>
</evidence>
<protein>
    <submittedName>
        <fullName evidence="2">Dolichyl-diphosphooligosaccharide--protein glycosyltransferase subunit KCP2</fullName>
    </submittedName>
</protein>
<evidence type="ECO:0000313" key="2">
    <source>
        <dbReference type="WBParaSite" id="JU765_v2.g14648.t1"/>
    </source>
</evidence>
<organism evidence="1 2">
    <name type="scientific">Panagrolaimus sp. JU765</name>
    <dbReference type="NCBI Taxonomy" id="591449"/>
    <lineage>
        <taxon>Eukaryota</taxon>
        <taxon>Metazoa</taxon>
        <taxon>Ecdysozoa</taxon>
        <taxon>Nematoda</taxon>
        <taxon>Chromadorea</taxon>
        <taxon>Rhabditida</taxon>
        <taxon>Tylenchina</taxon>
        <taxon>Panagrolaimomorpha</taxon>
        <taxon>Panagrolaimoidea</taxon>
        <taxon>Panagrolaimidae</taxon>
        <taxon>Panagrolaimus</taxon>
    </lineage>
</organism>
<dbReference type="Proteomes" id="UP000887576">
    <property type="component" value="Unplaced"/>
</dbReference>
<accession>A0AC34QAW8</accession>
<name>A0AC34QAW8_9BILA</name>